<dbReference type="AlphaFoldDB" id="A0A1F7Z008"/>
<evidence type="ECO:0000313" key="1">
    <source>
        <dbReference type="EMBL" id="OGM32419.1"/>
    </source>
</evidence>
<dbReference type="Gene3D" id="3.10.110.10">
    <property type="entry name" value="Ubiquitin Conjugating Enzyme"/>
    <property type="match status" value="1"/>
</dbReference>
<dbReference type="SUPFAM" id="SSF54495">
    <property type="entry name" value="UBC-like"/>
    <property type="match status" value="1"/>
</dbReference>
<name>A0A1F7Z008_9BACT</name>
<gene>
    <name evidence="1" type="ORF">A3D01_04565</name>
</gene>
<reference evidence="1 2" key="1">
    <citation type="journal article" date="2016" name="Nat. Commun.">
        <title>Thousands of microbial genomes shed light on interconnected biogeochemical processes in an aquifer system.</title>
        <authorList>
            <person name="Anantharaman K."/>
            <person name="Brown C.T."/>
            <person name="Hug L.A."/>
            <person name="Sharon I."/>
            <person name="Castelle C.J."/>
            <person name="Probst A.J."/>
            <person name="Thomas B.C."/>
            <person name="Singh A."/>
            <person name="Wilkins M.J."/>
            <person name="Karaoz U."/>
            <person name="Brodie E.L."/>
            <person name="Williams K.H."/>
            <person name="Hubbard S.S."/>
            <person name="Banfield J.F."/>
        </authorList>
    </citation>
    <scope>NUCLEOTIDE SEQUENCE [LARGE SCALE GENOMIC DNA]</scope>
</reference>
<comment type="caution">
    <text evidence="1">The sequence shown here is derived from an EMBL/GenBank/DDBJ whole genome shotgun (WGS) entry which is preliminary data.</text>
</comment>
<sequence length="196" mass="23441">MYRYHWFSNYPGYDWNPTKGYNALFAEQVRLIREWFSLQKTKRPGVEETTGKWRLYDLQGQTVFISVDKFEWRDYTRRAGGITPVFKLRLRIAREKPKGFVAWVLNDDSRRGMEVFLQQTMHIEFPSDYPDQPPRFRIDNRRYDVESASHSHHMFEGGWFCILAGSGDWSRSRDTIISGLNAALDWVVWHFNKFGW</sequence>
<dbReference type="EMBL" id="MGGR01000031">
    <property type="protein sequence ID" value="OGM32419.1"/>
    <property type="molecule type" value="Genomic_DNA"/>
</dbReference>
<dbReference type="InterPro" id="IPR016135">
    <property type="entry name" value="UBQ-conjugating_enzyme/RWD"/>
</dbReference>
<organism evidence="1 2">
    <name type="scientific">Candidatus Woesebacteria bacterium RIFCSPHIGHO2_02_FULL_39_13</name>
    <dbReference type="NCBI Taxonomy" id="1802505"/>
    <lineage>
        <taxon>Bacteria</taxon>
        <taxon>Candidatus Woeseibacteriota</taxon>
    </lineage>
</organism>
<proteinExistence type="predicted"/>
<dbReference type="Proteomes" id="UP000177169">
    <property type="component" value="Unassembled WGS sequence"/>
</dbReference>
<dbReference type="STRING" id="1802505.A3D01_04565"/>
<accession>A0A1F7Z008</accession>
<protein>
    <submittedName>
        <fullName evidence="1">Uncharacterized protein</fullName>
    </submittedName>
</protein>
<evidence type="ECO:0000313" key="2">
    <source>
        <dbReference type="Proteomes" id="UP000177169"/>
    </source>
</evidence>